<dbReference type="InterPro" id="IPR000789">
    <property type="entry name" value="Cyclin-dep_kinase_reg-sub"/>
</dbReference>
<evidence type="ECO:0000256" key="5">
    <source>
        <dbReference type="SAM" id="MobiDB-lite"/>
    </source>
</evidence>
<feature type="region of interest" description="Disordered" evidence="5">
    <location>
        <begin position="87"/>
        <end position="115"/>
    </location>
</feature>
<dbReference type="OrthoDB" id="440676at2759"/>
<name>A0A0G4FZY2_VITBC</name>
<keyword evidence="2 4" id="KW-0132">Cell division</keyword>
<comment type="similarity">
    <text evidence="1 4">Belongs to the CKS family.</text>
</comment>
<organism evidence="6 7">
    <name type="scientific">Vitrella brassicaformis (strain CCMP3155)</name>
    <dbReference type="NCBI Taxonomy" id="1169540"/>
    <lineage>
        <taxon>Eukaryota</taxon>
        <taxon>Sar</taxon>
        <taxon>Alveolata</taxon>
        <taxon>Colpodellida</taxon>
        <taxon>Vitrellaceae</taxon>
        <taxon>Vitrella</taxon>
    </lineage>
</organism>
<dbReference type="GO" id="GO:0051301">
    <property type="term" value="P:cell division"/>
    <property type="evidence" value="ECO:0007669"/>
    <property type="project" value="UniProtKB-UniRule"/>
</dbReference>
<evidence type="ECO:0000313" key="7">
    <source>
        <dbReference type="Proteomes" id="UP000041254"/>
    </source>
</evidence>
<evidence type="ECO:0000256" key="3">
    <source>
        <dbReference type="ARBA" id="ARBA00023306"/>
    </source>
</evidence>
<feature type="compositionally biased region" description="Low complexity" evidence="5">
    <location>
        <begin position="87"/>
        <end position="97"/>
    </location>
</feature>
<sequence>MVHYPQETEYSEKYSDGTYEYRHVILNKQKARQYAKIQAESGQPLLTEPQWRSLGVTQSRGWIHYEVYKPEPHILLFRRALDSSNSAAAKAKAAPAPRMGPLSQNSSQHSHSPAY</sequence>
<keyword evidence="7" id="KW-1185">Reference proteome</keyword>
<reference evidence="6 7" key="1">
    <citation type="submission" date="2014-11" db="EMBL/GenBank/DDBJ databases">
        <authorList>
            <person name="Zhu J."/>
            <person name="Qi W."/>
            <person name="Song R."/>
        </authorList>
    </citation>
    <scope>NUCLEOTIDE SEQUENCE [LARGE SCALE GENOMIC DNA]</scope>
</reference>
<feature type="compositionally biased region" description="Polar residues" evidence="5">
    <location>
        <begin position="102"/>
        <end position="115"/>
    </location>
</feature>
<evidence type="ECO:0000256" key="2">
    <source>
        <dbReference type="ARBA" id="ARBA00022618"/>
    </source>
</evidence>
<proteinExistence type="inferred from homology"/>
<evidence type="ECO:0000256" key="4">
    <source>
        <dbReference type="RuleBase" id="RU311113"/>
    </source>
</evidence>
<evidence type="ECO:0000256" key="1">
    <source>
        <dbReference type="ARBA" id="ARBA00007782"/>
    </source>
</evidence>
<dbReference type="PRINTS" id="PR00296">
    <property type="entry name" value="CYCLINKINASE"/>
</dbReference>
<accession>A0A0G4FZY2</accession>
<dbReference type="PhylomeDB" id="A0A0G4FZY2"/>
<keyword evidence="3 4" id="KW-0131">Cell cycle</keyword>
<dbReference type="VEuPathDB" id="CryptoDB:Vbra_21856"/>
<dbReference type="InParanoid" id="A0A0G4FZY2"/>
<dbReference type="InterPro" id="IPR036858">
    <property type="entry name" value="Cyclin-dep_kinase_reg-sub_sf"/>
</dbReference>
<gene>
    <name evidence="6" type="ORF">Vbra_21856</name>
</gene>
<dbReference type="STRING" id="1169540.A0A0G4FZY2"/>
<dbReference type="OMA" id="KQKDNYP"/>
<dbReference type="GO" id="GO:0016538">
    <property type="term" value="F:cyclin-dependent protein serine/threonine kinase regulator activity"/>
    <property type="evidence" value="ECO:0007669"/>
    <property type="project" value="InterPro"/>
</dbReference>
<dbReference type="Proteomes" id="UP000041254">
    <property type="component" value="Unassembled WGS sequence"/>
</dbReference>
<evidence type="ECO:0000313" key="6">
    <source>
        <dbReference type="EMBL" id="CEM21193.1"/>
    </source>
</evidence>
<dbReference type="EMBL" id="CDMY01000537">
    <property type="protein sequence ID" value="CEM21193.1"/>
    <property type="molecule type" value="Genomic_DNA"/>
</dbReference>
<dbReference type="SUPFAM" id="SSF55637">
    <property type="entry name" value="Cell cycle regulatory proteins"/>
    <property type="match status" value="1"/>
</dbReference>
<dbReference type="Pfam" id="PF01111">
    <property type="entry name" value="CKS"/>
    <property type="match status" value="1"/>
</dbReference>
<protein>
    <recommendedName>
        <fullName evidence="4">Cyclin-dependent kinases regulatory subunit</fullName>
    </recommendedName>
</protein>
<dbReference type="Gene3D" id="3.30.170.10">
    <property type="entry name" value="Cyclin-dependent kinase, regulatory subunit"/>
    <property type="match status" value="1"/>
</dbReference>
<dbReference type="PANTHER" id="PTHR23415">
    <property type="entry name" value="CYCLIN-DEPENDENT KINASES REGULATORY SUBUNIT/60S RIBOSOME SUBUNIT BIOGENESIS PROTEIN NIP7"/>
    <property type="match status" value="1"/>
</dbReference>
<comment type="function">
    <text evidence="4">Binds to the catalytic subunit of the cyclin dependent kinases and is essential for their biological function.</text>
</comment>
<dbReference type="SMART" id="SM01084">
    <property type="entry name" value="CKS"/>
    <property type="match status" value="1"/>
</dbReference>
<dbReference type="AlphaFoldDB" id="A0A0G4FZY2"/>